<evidence type="ECO:0000313" key="4">
    <source>
        <dbReference type="EMBL" id="CAG8404291.1"/>
    </source>
</evidence>
<reference evidence="4" key="1">
    <citation type="submission" date="2021-07" db="EMBL/GenBank/DDBJ databases">
        <authorList>
            <person name="Branca A.L. A."/>
        </authorList>
    </citation>
    <scope>NUCLEOTIDE SEQUENCE</scope>
</reference>
<evidence type="ECO:0000256" key="1">
    <source>
        <dbReference type="ARBA" id="ARBA00006484"/>
    </source>
</evidence>
<organism evidence="4 5">
    <name type="scientific">Penicillium salamii</name>
    <dbReference type="NCBI Taxonomy" id="1612424"/>
    <lineage>
        <taxon>Eukaryota</taxon>
        <taxon>Fungi</taxon>
        <taxon>Dikarya</taxon>
        <taxon>Ascomycota</taxon>
        <taxon>Pezizomycotina</taxon>
        <taxon>Eurotiomycetes</taxon>
        <taxon>Eurotiomycetidae</taxon>
        <taxon>Eurotiales</taxon>
        <taxon>Aspergillaceae</taxon>
        <taxon>Penicillium</taxon>
    </lineage>
</organism>
<keyword evidence="3" id="KW-0560">Oxidoreductase</keyword>
<dbReference type="PANTHER" id="PTHR24320">
    <property type="entry name" value="RETINOL DEHYDROGENASE"/>
    <property type="match status" value="1"/>
</dbReference>
<keyword evidence="2" id="KW-0521">NADP</keyword>
<dbReference type="Pfam" id="PF00106">
    <property type="entry name" value="adh_short"/>
    <property type="match status" value="1"/>
</dbReference>
<dbReference type="SUPFAM" id="SSF51735">
    <property type="entry name" value="NAD(P)-binding Rossmann-fold domains"/>
    <property type="match status" value="1"/>
</dbReference>
<evidence type="ECO:0000256" key="3">
    <source>
        <dbReference type="ARBA" id="ARBA00023002"/>
    </source>
</evidence>
<dbReference type="OrthoDB" id="191139at2759"/>
<dbReference type="AlphaFoldDB" id="A0A9W4JNA5"/>
<dbReference type="InterPro" id="IPR002347">
    <property type="entry name" value="SDR_fam"/>
</dbReference>
<dbReference type="PANTHER" id="PTHR24320:SF282">
    <property type="entry name" value="WW DOMAIN-CONTAINING OXIDOREDUCTASE"/>
    <property type="match status" value="1"/>
</dbReference>
<dbReference type="PRINTS" id="PR00081">
    <property type="entry name" value="GDHRDH"/>
</dbReference>
<name>A0A9W4JNA5_9EURO</name>
<dbReference type="Gene3D" id="3.40.50.720">
    <property type="entry name" value="NAD(P)-binding Rossmann-like Domain"/>
    <property type="match status" value="1"/>
</dbReference>
<gene>
    <name evidence="4" type="ORF">PSALAMII_LOCUS8471</name>
</gene>
<proteinExistence type="inferred from homology"/>
<comment type="caution">
    <text evidence="4">The sequence shown here is derived from an EMBL/GenBank/DDBJ whole genome shotgun (WGS) entry which is preliminary data.</text>
</comment>
<evidence type="ECO:0000256" key="2">
    <source>
        <dbReference type="ARBA" id="ARBA00022857"/>
    </source>
</evidence>
<dbReference type="EMBL" id="CAJVPA010000208">
    <property type="protein sequence ID" value="CAG8404291.1"/>
    <property type="molecule type" value="Genomic_DNA"/>
</dbReference>
<protein>
    <submittedName>
        <fullName evidence="4">Uncharacterized protein</fullName>
    </submittedName>
</protein>
<comment type="similarity">
    <text evidence="1">Belongs to the short-chain dehydrogenases/reductases (SDR) family.</text>
</comment>
<evidence type="ECO:0000313" key="5">
    <source>
        <dbReference type="Proteomes" id="UP001152646"/>
    </source>
</evidence>
<dbReference type="InterPro" id="IPR036291">
    <property type="entry name" value="NAD(P)-bd_dom_sf"/>
</dbReference>
<dbReference type="GO" id="GO:0016491">
    <property type="term" value="F:oxidoreductase activity"/>
    <property type="evidence" value="ECO:0007669"/>
    <property type="project" value="UniProtKB-KW"/>
</dbReference>
<sequence length="121" mass="13223">MTFHPDTLPRLKGKVFIVTGGNSGIGYHTVARLAEHDAHVYLCARSVEKGTAAISRIKEMHPSANIDLLQLDHMDLASVVSAAKRFLALETALHGLVNNAGIMATPFQMTKYGHEAQWQTN</sequence>
<accession>A0A9W4JNA5</accession>
<dbReference type="Proteomes" id="UP001152646">
    <property type="component" value="Unassembled WGS sequence"/>
</dbReference>